<evidence type="ECO:0000313" key="2">
    <source>
        <dbReference type="Proteomes" id="UP000198598"/>
    </source>
</evidence>
<dbReference type="Proteomes" id="UP000198598">
    <property type="component" value="Unassembled WGS sequence"/>
</dbReference>
<sequence length="451" mass="49395">MRTFWYAGLLLLTGILLFACQSGDLNVGQSVINPQELTIQSIDTITVRSSTVMKPDSFITSADNDILVGRWSDPQSGQLSMRAFAELDYTANTLSTQTNLVLDSLVLEMNYSFVYGDTTSAYSINVHRLTKPLVPQLYYNTSSVPYEATPFLQKTVLPQPQSRGKQIRLRTSDALAQSFYSQLLSGQINDAQSLEKFLPGFAFISTSTNNTIAGFSAAAGASGLRLYYHTVDDAQTAVSLLFPIASLHFTKFITDFTGTPLSALKSRSDAVNSRLTDNTTFIALGAGLQTRIEFPYLNQFDRPVKFADINKALLVISPVRRSLQDNTPPPGQALIAGQTPDAVELYVTNNQNQVIATVPGGTNPLAAVAATTYYSYDANSPLISDSYTFDLTYYLGQILKQKSLPQPLILTVPTPNTGYFSMKSLVQRVVLGNQQRPNDQMQVKLFITSGT</sequence>
<protein>
    <recommendedName>
        <fullName evidence="3">DUF4270 domain-containing protein</fullName>
    </recommendedName>
</protein>
<gene>
    <name evidence="1" type="ORF">SAMN05216167_101545</name>
</gene>
<keyword evidence="2" id="KW-1185">Reference proteome</keyword>
<dbReference type="EMBL" id="FOLQ01000001">
    <property type="protein sequence ID" value="SFC14450.1"/>
    <property type="molecule type" value="Genomic_DNA"/>
</dbReference>
<dbReference type="STRING" id="662367.SAMN05216167_101545"/>
<dbReference type="RefSeq" id="WP_093822892.1">
    <property type="nucleotide sequence ID" value="NZ_FOLQ01000001.1"/>
</dbReference>
<evidence type="ECO:0000313" key="1">
    <source>
        <dbReference type="EMBL" id="SFC14450.1"/>
    </source>
</evidence>
<evidence type="ECO:0008006" key="3">
    <source>
        <dbReference type="Google" id="ProtNLM"/>
    </source>
</evidence>
<organism evidence="1 2">
    <name type="scientific">Spirosoma endophyticum</name>
    <dbReference type="NCBI Taxonomy" id="662367"/>
    <lineage>
        <taxon>Bacteria</taxon>
        <taxon>Pseudomonadati</taxon>
        <taxon>Bacteroidota</taxon>
        <taxon>Cytophagia</taxon>
        <taxon>Cytophagales</taxon>
        <taxon>Cytophagaceae</taxon>
        <taxon>Spirosoma</taxon>
    </lineage>
</organism>
<dbReference type="Pfam" id="PF14092">
    <property type="entry name" value="DUF4270"/>
    <property type="match status" value="1"/>
</dbReference>
<dbReference type="PROSITE" id="PS51257">
    <property type="entry name" value="PROKAR_LIPOPROTEIN"/>
    <property type="match status" value="1"/>
</dbReference>
<reference evidence="1 2" key="1">
    <citation type="submission" date="2016-10" db="EMBL/GenBank/DDBJ databases">
        <authorList>
            <person name="de Groot N.N."/>
        </authorList>
    </citation>
    <scope>NUCLEOTIDE SEQUENCE [LARGE SCALE GENOMIC DNA]</scope>
    <source>
        <strain evidence="1 2">DSM 26130</strain>
    </source>
</reference>
<accession>A0A1I1GZR7</accession>
<proteinExistence type="predicted"/>
<dbReference type="InterPro" id="IPR025366">
    <property type="entry name" value="DUF4270"/>
</dbReference>
<name>A0A1I1GZR7_9BACT</name>
<dbReference type="OrthoDB" id="1092930at2"/>
<dbReference type="AlphaFoldDB" id="A0A1I1GZR7"/>